<dbReference type="SUPFAM" id="SSF48230">
    <property type="entry name" value="Chondroitin AC/alginate lyase"/>
    <property type="match status" value="1"/>
</dbReference>
<protein>
    <submittedName>
        <fullName evidence="3">Heparinase II/III family protein</fullName>
    </submittedName>
</protein>
<keyword evidence="4" id="KW-1185">Reference proteome</keyword>
<evidence type="ECO:0000313" key="4">
    <source>
        <dbReference type="Proteomes" id="UP001226574"/>
    </source>
</evidence>
<gene>
    <name evidence="3" type="ORF">RC083_19545</name>
</gene>
<feature type="domain" description="Endo-acting ulvan lyase C-terminal" evidence="1">
    <location>
        <begin position="731"/>
        <end position="824"/>
    </location>
</feature>
<accession>A0ABU1BH15</accession>
<comment type="caution">
    <text evidence="3">The sequence shown here is derived from an EMBL/GenBank/DDBJ whole genome shotgun (WGS) entry which is preliminary data.</text>
</comment>
<dbReference type="EMBL" id="JAVIFY010000020">
    <property type="protein sequence ID" value="MDQ9093771.1"/>
    <property type="molecule type" value="Genomic_DNA"/>
</dbReference>
<name>A0ABU1BH15_PSEHA</name>
<dbReference type="Pfam" id="PF26374">
    <property type="entry name" value="Ulvan_lyaseC"/>
    <property type="match status" value="1"/>
</dbReference>
<dbReference type="InterPro" id="IPR058848">
    <property type="entry name" value="Ulvan_lyase_C"/>
</dbReference>
<dbReference type="Pfam" id="PF26377">
    <property type="entry name" value="Ulvan_lyase_2nd"/>
    <property type="match status" value="1"/>
</dbReference>
<organism evidence="3 4">
    <name type="scientific">Pseudoalteromonas haloplanktis</name>
    <name type="common">Alteromonas haloplanktis</name>
    <dbReference type="NCBI Taxonomy" id="228"/>
    <lineage>
        <taxon>Bacteria</taxon>
        <taxon>Pseudomonadati</taxon>
        <taxon>Pseudomonadota</taxon>
        <taxon>Gammaproteobacteria</taxon>
        <taxon>Alteromonadales</taxon>
        <taxon>Pseudoalteromonadaceae</taxon>
        <taxon>Pseudoalteromonas</taxon>
    </lineage>
</organism>
<feature type="domain" description="Endo-acting ulvan lyase 2nd" evidence="2">
    <location>
        <begin position="270"/>
        <end position="402"/>
    </location>
</feature>
<dbReference type="RefSeq" id="WP_016710368.1">
    <property type="nucleotide sequence ID" value="NZ_JAVIFY010000020.1"/>
</dbReference>
<evidence type="ECO:0000313" key="3">
    <source>
        <dbReference type="EMBL" id="MDQ9093771.1"/>
    </source>
</evidence>
<reference evidence="3 4" key="1">
    <citation type="submission" date="2023-08" db="EMBL/GenBank/DDBJ databases">
        <title>Pseudoalteromonas haloplanktis LL1 genome.</title>
        <authorList>
            <person name="Wu S."/>
        </authorList>
    </citation>
    <scope>NUCLEOTIDE SEQUENCE [LARGE SCALE GENOMIC DNA]</scope>
    <source>
        <strain evidence="3 4">LL1</strain>
    </source>
</reference>
<sequence>MTSLYSTKLLATERPLIWLTAKEKPIVLKKIETEQWAKERFLALKKRADDFVPTSVDERVENIKRLPLSWQEKTNKFPAFIVQKNVGNNELRNPLQLSLQAAIDCGVMYALIGEDKYAHCAADILYTVVQGLNSTEIGIQPVHLNNRGWIIPKNHLLESRIYAAQIPLIYDFVYNYLKKGGKVYDAHQNKFTVFDFSAAQHVFTTYAQLALDSGLIDNNWPILESSSLVHNALAIDDEHLRQHYLEHYLTLDTAHQDSLAKVAKNYVKAGDIWPESLGYAMHVGYFSLYLMNLIDRIEPSLQLGNKYPNISSALLTYEQLRFPNGDYPAFGDSHRSHQDNYFEYELAYKSAVLNNNKALIAKFASRLKQLIKTGQYDRSTLLPRHTSAKPYFAPLALLWPETDLGEQKIDTPLNVYNTVHIPFAGLFIQRNLSSDDPVKNSLMATIGGGSYVHGHASGIDMELYGQGHVLGLESGKGGYPTNVHQNYNRLFAGHNTVISNGASASKGGWLQLATNPVEKVVMEPEINANPISDKYSFITTRFYDEYNLVKPAYHQRTTAVIRLSDQLGYYLDIFRARSEVENQYHDYLYRNLGDSLDVATDGQTIKFHSDKNRFQPFDPSMIDKWTHDRNFVHPGWHFLKNVNTSSKTAKTLTATFTAHKFLNSPVMMQSTIVAGLELALSTAIAPKIKSEDPPYNKHEIPMMVLRHEGDAWLNPFVLTFESYQGVEQPAIQSTSRLMHNDVFKGVKVVSKVGISNVTQYILIQENSSQHYENKELGISFIGSFGIITLKNNKLTDLYIGSGTQLSFRDSLLKVESTSSSAYKTY</sequence>
<proteinExistence type="predicted"/>
<evidence type="ECO:0000259" key="2">
    <source>
        <dbReference type="Pfam" id="PF26377"/>
    </source>
</evidence>
<evidence type="ECO:0000259" key="1">
    <source>
        <dbReference type="Pfam" id="PF26374"/>
    </source>
</evidence>
<dbReference type="Proteomes" id="UP001226574">
    <property type="component" value="Unassembled WGS sequence"/>
</dbReference>
<dbReference type="Gene3D" id="2.70.98.70">
    <property type="match status" value="1"/>
</dbReference>
<dbReference type="InterPro" id="IPR058849">
    <property type="entry name" value="Ulvan_lyase_2nd"/>
</dbReference>
<dbReference type="InterPro" id="IPR008929">
    <property type="entry name" value="Chondroitin_lyas"/>
</dbReference>
<dbReference type="Gene3D" id="1.50.10.100">
    <property type="entry name" value="Chondroitin AC/alginate lyase"/>
    <property type="match status" value="1"/>
</dbReference>